<keyword evidence="1" id="KW-1185">Reference proteome</keyword>
<sequence>MLILPAGTTKIDGPSWMPTDITPFDPTFSEDSVPEEIFPVDIQHYPTDHDYEFVNDDDDDLISVEEKEGINPIENLFNENVLLAQSFPLFGYLLGAADGAKCDDQVAVIDQFCTQLQQATIDSDLLTFQEENILQENFLKDAPSLLRNSFHQLMRQIITPVGELSPVELSFQVNQEIVKPIRACVSYLVKFLQKGTNFLAFEEEMGKKTIDNILENLTTILKEKGRFLYDWCEQRVSEWDHELYVNLFTIHKKSFQLTNLMKLFLIGAKCEGDFDEIRDYIDDFKIMKGMIEEIDEKFRSDFAYLDFLHHQVPEFDRNVAEIDLEELCYKLGSKKWSDTDEWINHYWLLSFSVDNNHFDVDPKYTHVCELHRETGRIYVLHRRSFHLAQDPPHLKATWNNWHGDEMKTVDFAVRDECNGIDVVNITLKQLIDQCHIKARLGAKECKTVITTGQMDFCSFGEHPNAAGRVIRMFNRISIFIGF</sequence>
<proteinExistence type="predicted"/>
<dbReference type="WBParaSite" id="MBELARI_LOCUS12392">
    <property type="protein sequence ID" value="MBELARI_LOCUS12392"/>
    <property type="gene ID" value="MBELARI_LOCUS12392"/>
</dbReference>
<evidence type="ECO:0000313" key="2">
    <source>
        <dbReference type="WBParaSite" id="MBELARI_LOCUS12392"/>
    </source>
</evidence>
<evidence type="ECO:0000313" key="1">
    <source>
        <dbReference type="Proteomes" id="UP000887575"/>
    </source>
</evidence>
<dbReference type="AlphaFoldDB" id="A0AAF3J2M8"/>
<accession>A0AAF3J2M8</accession>
<protein>
    <submittedName>
        <fullName evidence="2">Uncharacterized protein</fullName>
    </submittedName>
</protein>
<dbReference type="Proteomes" id="UP000887575">
    <property type="component" value="Unassembled WGS sequence"/>
</dbReference>
<name>A0AAF3J2M8_9BILA</name>
<reference evidence="2" key="1">
    <citation type="submission" date="2024-02" db="UniProtKB">
        <authorList>
            <consortium name="WormBaseParasite"/>
        </authorList>
    </citation>
    <scope>IDENTIFICATION</scope>
</reference>
<organism evidence="1 2">
    <name type="scientific">Mesorhabditis belari</name>
    <dbReference type="NCBI Taxonomy" id="2138241"/>
    <lineage>
        <taxon>Eukaryota</taxon>
        <taxon>Metazoa</taxon>
        <taxon>Ecdysozoa</taxon>
        <taxon>Nematoda</taxon>
        <taxon>Chromadorea</taxon>
        <taxon>Rhabditida</taxon>
        <taxon>Rhabditina</taxon>
        <taxon>Rhabditomorpha</taxon>
        <taxon>Rhabditoidea</taxon>
        <taxon>Rhabditidae</taxon>
        <taxon>Mesorhabditinae</taxon>
        <taxon>Mesorhabditis</taxon>
    </lineage>
</organism>